<dbReference type="STRING" id="314256.OG2516_04868"/>
<reference evidence="3 4" key="1">
    <citation type="journal article" date="2010" name="J. Bacteriol.">
        <title>Genome sequences of Oceanicola granulosus HTCC2516(T) and Oceanicola batsensis HTCC2597(TDelta).</title>
        <authorList>
            <person name="Thrash J.C."/>
            <person name="Cho J.C."/>
            <person name="Vergin K.L."/>
            <person name="Giovannoni S.J."/>
        </authorList>
    </citation>
    <scope>NUCLEOTIDE SEQUENCE [LARGE SCALE GENOMIC DNA]</scope>
    <source>
        <strain evidence="4">ATCC BAA-861 / DSM 15982 / KCTC 12143 / HTCC2516</strain>
    </source>
</reference>
<dbReference type="AlphaFoldDB" id="Q2CC14"/>
<comment type="caution">
    <text evidence="3">The sequence shown here is derived from an EMBL/GenBank/DDBJ whole genome shotgun (WGS) entry which is preliminary data.</text>
</comment>
<dbReference type="HAMAP" id="MF_01411">
    <property type="entry name" value="LPS_assembly_LptD"/>
    <property type="match status" value="1"/>
</dbReference>
<comment type="subcellular location">
    <subcellularLocation>
        <location evidence="1">Cell outer membrane</location>
    </subcellularLocation>
</comment>
<dbReference type="EMBL" id="AAOT01000034">
    <property type="protein sequence ID" value="EAR50180.1"/>
    <property type="molecule type" value="Genomic_DNA"/>
</dbReference>
<dbReference type="HOGENOM" id="CLU_009039_3_0_5"/>
<sequence precursor="true">MRALLLLWLTLTLTLTMGLLAAPARAQIPATLVADSVTVTPERQLIARGNVEAFYEDTRLSAEAIVYDEASDRLTITGPIFIQTADGDIFTAERANLDPRLENGLLIGARLVLNEQLQLAANQIDRVDGRLTQLYKVAATACRVCGGGPPLWEIRARRVIHDEAAGQLYFEAAQFRIGGVPVFYLPRMRLPDPTNARSTGLLIPRLRTTDRLGTGIKLPYFITLGPHADLTLTPYLSPATRTLEARFRRAFLRGDVEIDAAVTSDDILDGGKTRDYVFAEAEFAWPGNWRLEAQLQAVSDQAYLIDYDYSDTDLLTSFLRLGRITEDSRLGFDLTVVESLRDGDENELLPTLLPSAVYERVLRYPGLPGALTAYAEAEVAVRTSERDRVGRDIVRLGTGLGWRHQSVLPGGLLAVSAAGVEVDRYRIDEDSAFPDHVTRRTPYLQAELRWPLARTTATGSTHVLEPVLALTWSDTYGGRVPNEDSQVVELDETNLFALSRFPGEDAREDGWRAAAALSWTVARPSGWQARTTVGRLLRASPDPRFASGTGLDGDTSDWVAVVGLDTPTGLSLDARALFDDDYDFARTEARLDWSNARFDLAATYVELAANEAEARPAAVAEWTFDADYRVSEMWEVSAEARYDIAADAPKFAGVGVEYTNECVTVGLSVSRRFTSSTTLEPETDYGLSVGLNGFSAGRQGTPVRSCRN</sequence>
<dbReference type="InterPro" id="IPR050218">
    <property type="entry name" value="LptD"/>
</dbReference>
<comment type="caution">
    <text evidence="1">Lacks conserved residue(s) required for the propagation of feature annotation.</text>
</comment>
<dbReference type="Proteomes" id="UP000003635">
    <property type="component" value="Unassembled WGS sequence"/>
</dbReference>
<accession>Q2CC14</accession>
<dbReference type="PANTHER" id="PTHR30189:SF1">
    <property type="entry name" value="LPS-ASSEMBLY PROTEIN LPTD"/>
    <property type="match status" value="1"/>
</dbReference>
<evidence type="ECO:0000313" key="4">
    <source>
        <dbReference type="Proteomes" id="UP000003635"/>
    </source>
</evidence>
<comment type="function">
    <text evidence="1">Involved in the assembly of lipopolysaccharide (LPS) at the surface of the outer membrane.</text>
</comment>
<dbReference type="OrthoDB" id="9760225at2"/>
<gene>
    <name evidence="1" type="primary">lptD</name>
    <name evidence="3" type="ORF">OG2516_04868</name>
</gene>
<feature type="chain" id="PRO_5009019046" description="LPS-assembly protein LptD" evidence="1">
    <location>
        <begin position="27"/>
        <end position="708"/>
    </location>
</feature>
<comment type="subunit">
    <text evidence="1">Component of the lipopolysaccharide transport and assembly complex.</text>
</comment>
<keyword evidence="1" id="KW-0472">Membrane</keyword>
<dbReference type="GO" id="GO:0015920">
    <property type="term" value="P:lipopolysaccharide transport"/>
    <property type="evidence" value="ECO:0007669"/>
    <property type="project" value="InterPro"/>
</dbReference>
<dbReference type="InterPro" id="IPR020889">
    <property type="entry name" value="LipoPS_assembly_LptD"/>
</dbReference>
<dbReference type="PANTHER" id="PTHR30189">
    <property type="entry name" value="LPS-ASSEMBLY PROTEIN"/>
    <property type="match status" value="1"/>
</dbReference>
<dbReference type="eggNOG" id="COG1452">
    <property type="taxonomic scope" value="Bacteria"/>
</dbReference>
<dbReference type="GO" id="GO:1990351">
    <property type="term" value="C:transporter complex"/>
    <property type="evidence" value="ECO:0007669"/>
    <property type="project" value="TreeGrafter"/>
</dbReference>
<organism evidence="3 4">
    <name type="scientific">Oceanicola granulosus (strain ATCC BAA-861 / DSM 15982 / KCTC 12143 / HTCC2516)</name>
    <dbReference type="NCBI Taxonomy" id="314256"/>
    <lineage>
        <taxon>Bacteria</taxon>
        <taxon>Pseudomonadati</taxon>
        <taxon>Pseudomonadota</taxon>
        <taxon>Alphaproteobacteria</taxon>
        <taxon>Rhodobacterales</taxon>
        <taxon>Roseobacteraceae</taxon>
        <taxon>Oceanicola</taxon>
    </lineage>
</organism>
<name>Q2CC14_OCEGH</name>
<keyword evidence="1" id="KW-0998">Cell outer membrane</keyword>
<dbReference type="GO" id="GO:0009279">
    <property type="term" value="C:cell outer membrane"/>
    <property type="evidence" value="ECO:0007669"/>
    <property type="project" value="UniProtKB-SubCell"/>
</dbReference>
<dbReference type="Pfam" id="PF04453">
    <property type="entry name" value="LptD"/>
    <property type="match status" value="1"/>
</dbReference>
<dbReference type="InterPro" id="IPR007543">
    <property type="entry name" value="LptD_C"/>
</dbReference>
<dbReference type="GO" id="GO:0043165">
    <property type="term" value="P:Gram-negative-bacterium-type cell outer membrane assembly"/>
    <property type="evidence" value="ECO:0007669"/>
    <property type="project" value="UniProtKB-UniRule"/>
</dbReference>
<proteinExistence type="inferred from homology"/>
<dbReference type="RefSeq" id="WP_007254501.1">
    <property type="nucleotide sequence ID" value="NZ_CH724107.1"/>
</dbReference>
<evidence type="ECO:0000256" key="1">
    <source>
        <dbReference type="HAMAP-Rule" id="MF_01411"/>
    </source>
</evidence>
<evidence type="ECO:0000313" key="3">
    <source>
        <dbReference type="EMBL" id="EAR50180.1"/>
    </source>
</evidence>
<keyword evidence="1" id="KW-0732">Signal</keyword>
<keyword evidence="4" id="KW-1185">Reference proteome</keyword>
<comment type="similarity">
    <text evidence="1">Belongs to the LptD family.</text>
</comment>
<feature type="signal peptide" evidence="1">
    <location>
        <begin position="1"/>
        <end position="26"/>
    </location>
</feature>
<protein>
    <recommendedName>
        <fullName evidence="1">LPS-assembly protein LptD</fullName>
    </recommendedName>
</protein>
<evidence type="ECO:0000259" key="2">
    <source>
        <dbReference type="Pfam" id="PF04453"/>
    </source>
</evidence>
<feature type="domain" description="LptD C-terminal" evidence="2">
    <location>
        <begin position="272"/>
        <end position="634"/>
    </location>
</feature>